<keyword evidence="2" id="KW-1185">Reference proteome</keyword>
<proteinExistence type="predicted"/>
<evidence type="ECO:0000313" key="1">
    <source>
        <dbReference type="EMBL" id="MBD2277902.1"/>
    </source>
</evidence>
<comment type="caution">
    <text evidence="1">The sequence shown here is derived from an EMBL/GenBank/DDBJ whole genome shotgun (WGS) entry which is preliminary data.</text>
</comment>
<sequence length="366" mass="42699">MKRIEVEQRTIFVGLAGSHGYGLNRPESDYDYRGVFIAPKRYYLGFDSIEQKDSGWDEPGIFPFIDGNKDTVIYELRKVLHLLAGANPNVLELLWLTNYPFLTNVGQHLINHRRLFLSKKVKHTYSGYAFAQIKKMETHRKWLLNPPTKKPIPADFNIMDEVPLSKDELNAFLEYLYLLIRGKIEFLEESEQLYKLLTADIDFKGVLKQYTLADETLTYTQNLTHGRKDFIRLLQKSQSYQIALREWKAYISWQENRNPARAEMEKKSGYDLKHGMHCIRLLRSGLEILQRGEVTVDRNLAGDIDDLKAILRGNYSYEELMKMAEDLVAQMDAFYEQSSLPHRPDLEQINDLCMELVEMQGWDSQG</sequence>
<gene>
    <name evidence="1" type="ORF">H6F99_06080</name>
</gene>
<name>A0ABR8BTB4_APHFL</name>
<dbReference type="InterPro" id="IPR018775">
    <property type="entry name" value="RlaP"/>
</dbReference>
<dbReference type="PANTHER" id="PTHR34817">
    <property type="entry name" value="NUCLEOTIDYLTRANSFERASE"/>
    <property type="match status" value="1"/>
</dbReference>
<reference evidence="1 2" key="1">
    <citation type="journal article" date="2020" name="ISME J.">
        <title>Comparative genomics reveals insights into cyanobacterial evolution and habitat adaptation.</title>
        <authorList>
            <person name="Chen M.Y."/>
            <person name="Teng W.K."/>
            <person name="Zhao L."/>
            <person name="Hu C.X."/>
            <person name="Zhou Y.K."/>
            <person name="Han B.P."/>
            <person name="Song L.R."/>
            <person name="Shu W.S."/>
        </authorList>
    </citation>
    <scope>NUCLEOTIDE SEQUENCE [LARGE SCALE GENOMIC DNA]</scope>
    <source>
        <strain evidence="1 2">FACHB-1040</strain>
    </source>
</reference>
<accession>A0ABR8BTB4</accession>
<dbReference type="Proteomes" id="UP000606721">
    <property type="component" value="Unassembled WGS sequence"/>
</dbReference>
<organism evidence="1 2">
    <name type="scientific">Aphanizomenon flos-aquae FACHB-1040</name>
    <dbReference type="NCBI Taxonomy" id="2692887"/>
    <lineage>
        <taxon>Bacteria</taxon>
        <taxon>Bacillati</taxon>
        <taxon>Cyanobacteriota</taxon>
        <taxon>Cyanophyceae</taxon>
        <taxon>Nostocales</taxon>
        <taxon>Aphanizomenonaceae</taxon>
        <taxon>Aphanizomenon</taxon>
    </lineage>
</organism>
<dbReference type="Pfam" id="PF10127">
    <property type="entry name" value="RlaP"/>
    <property type="match status" value="1"/>
</dbReference>
<dbReference type="EMBL" id="JACJQT010000011">
    <property type="protein sequence ID" value="MBD2277902.1"/>
    <property type="molecule type" value="Genomic_DNA"/>
</dbReference>
<dbReference type="RefSeq" id="WP_053540809.1">
    <property type="nucleotide sequence ID" value="NZ_JACJQT010000011.1"/>
</dbReference>
<evidence type="ECO:0000313" key="2">
    <source>
        <dbReference type="Proteomes" id="UP000606721"/>
    </source>
</evidence>
<dbReference type="PANTHER" id="PTHR34817:SF1">
    <property type="entry name" value="NUCLEOTIDYLTRANSFERASE"/>
    <property type="match status" value="1"/>
</dbReference>
<protein>
    <submittedName>
        <fullName evidence="1">Nucleotidyltransferase domain-containing protein</fullName>
    </submittedName>
</protein>